<organism evidence="2 3">
    <name type="scientific">Cudoniella acicularis</name>
    <dbReference type="NCBI Taxonomy" id="354080"/>
    <lineage>
        <taxon>Eukaryota</taxon>
        <taxon>Fungi</taxon>
        <taxon>Dikarya</taxon>
        <taxon>Ascomycota</taxon>
        <taxon>Pezizomycotina</taxon>
        <taxon>Leotiomycetes</taxon>
        <taxon>Helotiales</taxon>
        <taxon>Tricladiaceae</taxon>
        <taxon>Cudoniella</taxon>
    </lineage>
</organism>
<keyword evidence="1" id="KW-0812">Transmembrane</keyword>
<dbReference type="Proteomes" id="UP000566819">
    <property type="component" value="Unassembled WGS sequence"/>
</dbReference>
<keyword evidence="3" id="KW-1185">Reference proteome</keyword>
<evidence type="ECO:0000256" key="1">
    <source>
        <dbReference type="SAM" id="Phobius"/>
    </source>
</evidence>
<keyword evidence="1" id="KW-0472">Membrane</keyword>
<sequence>MAWASSNSWHGLDGNWSTWNITVGIPSQSFHVLASTNARDLTLPFASYCATTPRNSLCSSARGVALQNHPISNQSYGYSPEGSRYWNVEEDSDMMWSFINVEEEFADIPQPSNLWPDLAGKLAGLGSSDEVAPNQTQLVFGWRSKVEKADPEEGSFLGAIGLKAIPSRHWMWPTGRHYTWRWDDKIPSFIQRLGADTELTMGYAYTPGAYYRGAEKGESEKGSGKENITIVLPYQSFDLSIRRSWDDDKPKAYFPIQIAEPGEVSVLGRSFMQEVYLIVNYFFYNFTISQIALETPENPSPHTQTLEKIPFGLDSHGAGIFDKLILFALIIVVFGVIYLGKPFLVLAVPVLVIFMVFYVPRWWRLRVRENELERLWKGRHSRAKEDVDSDSGEL</sequence>
<keyword evidence="1" id="KW-1133">Transmembrane helix</keyword>
<evidence type="ECO:0000313" key="2">
    <source>
        <dbReference type="EMBL" id="KAF4631114.1"/>
    </source>
</evidence>
<evidence type="ECO:0000313" key="3">
    <source>
        <dbReference type="Proteomes" id="UP000566819"/>
    </source>
</evidence>
<feature type="transmembrane region" description="Helical" evidence="1">
    <location>
        <begin position="320"/>
        <end position="337"/>
    </location>
</feature>
<protein>
    <submittedName>
        <fullName evidence="2">Uncharacterized protein</fullName>
    </submittedName>
</protein>
<comment type="caution">
    <text evidence="2">The sequence shown here is derived from an EMBL/GenBank/DDBJ whole genome shotgun (WGS) entry which is preliminary data.</text>
</comment>
<proteinExistence type="predicted"/>
<name>A0A8H4RJB3_9HELO</name>
<accession>A0A8H4RJB3</accession>
<dbReference type="EMBL" id="JAAMPI010000476">
    <property type="protein sequence ID" value="KAF4631114.1"/>
    <property type="molecule type" value="Genomic_DNA"/>
</dbReference>
<dbReference type="OrthoDB" id="4074350at2759"/>
<gene>
    <name evidence="2" type="ORF">G7Y89_g7018</name>
</gene>
<dbReference type="AlphaFoldDB" id="A0A8H4RJB3"/>
<reference evidence="2 3" key="1">
    <citation type="submission" date="2020-03" db="EMBL/GenBank/DDBJ databases">
        <title>Draft Genome Sequence of Cudoniella acicularis.</title>
        <authorList>
            <person name="Buettner E."/>
            <person name="Kellner H."/>
        </authorList>
    </citation>
    <scope>NUCLEOTIDE SEQUENCE [LARGE SCALE GENOMIC DNA]</scope>
    <source>
        <strain evidence="2 3">DSM 108380</strain>
    </source>
</reference>